<dbReference type="InterPro" id="IPR003018">
    <property type="entry name" value="GAF"/>
</dbReference>
<keyword evidence="6" id="KW-1185">Reference proteome</keyword>
<dbReference type="Pfam" id="PF07228">
    <property type="entry name" value="SpoIIE"/>
    <property type="match status" value="1"/>
</dbReference>
<dbReference type="Gene3D" id="3.30.450.40">
    <property type="match status" value="1"/>
</dbReference>
<evidence type="ECO:0000259" key="4">
    <source>
        <dbReference type="SMART" id="SM00331"/>
    </source>
</evidence>
<name>A0A5B0BJS3_9ACTN</name>
<feature type="domain" description="GAF" evidence="3">
    <location>
        <begin position="229"/>
        <end position="379"/>
    </location>
</feature>
<dbReference type="SUPFAM" id="SSF81606">
    <property type="entry name" value="PP2C-like"/>
    <property type="match status" value="1"/>
</dbReference>
<dbReference type="Proteomes" id="UP000324965">
    <property type="component" value="Unassembled WGS sequence"/>
</dbReference>
<evidence type="ECO:0000313" key="5">
    <source>
        <dbReference type="EMBL" id="KAA0941947.1"/>
    </source>
</evidence>
<comment type="caution">
    <text evidence="5">The sequence shown here is derived from an EMBL/GenBank/DDBJ whole genome shotgun (WGS) entry which is preliminary data.</text>
</comment>
<accession>A0A5B0BJS3</accession>
<dbReference type="PANTHER" id="PTHR43156">
    <property type="entry name" value="STAGE II SPORULATION PROTEIN E-RELATED"/>
    <property type="match status" value="1"/>
</dbReference>
<sequence>MPGRSGPHRPAVPAPCRWRPPVKQAASPSSGTPDDWWRSLHKLWRAALDVQDVTAVASLVYRVLLQRPGTAVVVGARWGEQGLTYVRCARPGQDEPTTWPALSAQWPFGTHHPAVLPGAGGPQVRSHAFARPGDAALAPAGQLLARAHARWAVACLFPLADGDSAGLWVGLDHEPAGAQAQLLGDQLSQIADVLSASNRRILEARLHERRQARDAFLAEASLQMDASLDVAETLHRVARLAVPAVAEGCVVHLFGPGGLPRSVATAHVAATAQSWLAQVAHDDAWLRAQLQRGAEHPEVRTLRDADLAGGPFGPDAAGQGATVRALSITPLRARGRTLGTLTFLYGGDDTGLTDQRMLADLSGRAALAIDTTTLYEQRRRHVQLLQKHLLPRALPAAPGLELSAAYDVGDTSLDVGGDFYDAVAAKDRVVLFIGDVCGRGAEAAAFTGLARHTLRTLLEDGMAPAPALSRLNRALTGEGASRFVTALVVVLTPAADGWDAEIAGAGHPWPLVRRADGRVEQIPAPGMLLGVVPETAYEPTRIRLAAGDSVVMFTDGLTEARSADGTHFEEHLPAAVAQYAARGESPAARLAAAASAFRTSGDDDTAVLIASVKGQP</sequence>
<dbReference type="PANTHER" id="PTHR43156:SF2">
    <property type="entry name" value="STAGE II SPORULATION PROTEIN E"/>
    <property type="match status" value="1"/>
</dbReference>
<proteinExistence type="predicted"/>
<evidence type="ECO:0000259" key="3">
    <source>
        <dbReference type="SMART" id="SM00065"/>
    </source>
</evidence>
<reference evidence="5 6" key="1">
    <citation type="submission" date="2019-05" db="EMBL/GenBank/DDBJ databases">
        <authorList>
            <person name="Hariharan J."/>
            <person name="Choudoir M.J."/>
            <person name="Diebold P."/>
            <person name="Panke-Buisse K."/>
            <person name="Buckley D.H."/>
        </authorList>
    </citation>
    <scope>NUCLEOTIDE SEQUENCE [LARGE SCALE GENOMIC DNA]</scope>
    <source>
        <strain evidence="5 6">SUN51</strain>
    </source>
</reference>
<feature type="domain" description="PPM-type phosphatase" evidence="4">
    <location>
        <begin position="403"/>
        <end position="612"/>
    </location>
</feature>
<dbReference type="SMART" id="SM00331">
    <property type="entry name" value="PP2C_SIG"/>
    <property type="match status" value="1"/>
</dbReference>
<dbReference type="InterPro" id="IPR029016">
    <property type="entry name" value="GAF-like_dom_sf"/>
</dbReference>
<dbReference type="OrthoDB" id="9807247at2"/>
<gene>
    <name evidence="5" type="ORF">FGF04_04030</name>
</gene>
<dbReference type="SUPFAM" id="SSF55781">
    <property type="entry name" value="GAF domain-like"/>
    <property type="match status" value="1"/>
</dbReference>
<dbReference type="InterPro" id="IPR052016">
    <property type="entry name" value="Bact_Sigma-Reg"/>
</dbReference>
<dbReference type="SMART" id="SM00065">
    <property type="entry name" value="GAF"/>
    <property type="match status" value="1"/>
</dbReference>
<evidence type="ECO:0000256" key="1">
    <source>
        <dbReference type="ARBA" id="ARBA00022801"/>
    </source>
</evidence>
<dbReference type="InterPro" id="IPR001932">
    <property type="entry name" value="PPM-type_phosphatase-like_dom"/>
</dbReference>
<dbReference type="GO" id="GO:0016791">
    <property type="term" value="F:phosphatase activity"/>
    <property type="evidence" value="ECO:0007669"/>
    <property type="project" value="TreeGrafter"/>
</dbReference>
<organism evidence="5 6">
    <name type="scientific">Streptomyces apricus</name>
    <dbReference type="NCBI Taxonomy" id="1828112"/>
    <lineage>
        <taxon>Bacteria</taxon>
        <taxon>Bacillati</taxon>
        <taxon>Actinomycetota</taxon>
        <taxon>Actinomycetes</taxon>
        <taxon>Kitasatosporales</taxon>
        <taxon>Streptomycetaceae</taxon>
        <taxon>Streptomyces</taxon>
    </lineage>
</organism>
<evidence type="ECO:0000313" key="6">
    <source>
        <dbReference type="Proteomes" id="UP000324965"/>
    </source>
</evidence>
<feature type="region of interest" description="Disordered" evidence="2">
    <location>
        <begin position="1"/>
        <end position="33"/>
    </location>
</feature>
<keyword evidence="1" id="KW-0378">Hydrolase</keyword>
<dbReference type="AlphaFoldDB" id="A0A5B0BJS3"/>
<protein>
    <submittedName>
        <fullName evidence="5">Stage II sporulation protein E</fullName>
    </submittedName>
</protein>
<dbReference type="InterPro" id="IPR036457">
    <property type="entry name" value="PPM-type-like_dom_sf"/>
</dbReference>
<evidence type="ECO:0000256" key="2">
    <source>
        <dbReference type="SAM" id="MobiDB-lite"/>
    </source>
</evidence>
<dbReference type="Gene3D" id="3.60.40.10">
    <property type="entry name" value="PPM-type phosphatase domain"/>
    <property type="match status" value="1"/>
</dbReference>
<dbReference type="EMBL" id="VDFC01000011">
    <property type="protein sequence ID" value="KAA0941947.1"/>
    <property type="molecule type" value="Genomic_DNA"/>
</dbReference>